<dbReference type="RefSeq" id="WP_379234544.1">
    <property type="nucleotide sequence ID" value="NZ_JBHSTE010000003.1"/>
</dbReference>
<proteinExistence type="predicted"/>
<dbReference type="PANTHER" id="PTHR37031">
    <property type="entry name" value="METALLOPHOSPHATASE BINDING DOMAIN PROTEIN"/>
    <property type="match status" value="1"/>
</dbReference>
<evidence type="ECO:0000313" key="1">
    <source>
        <dbReference type="EMBL" id="MFC6333267.1"/>
    </source>
</evidence>
<dbReference type="SUPFAM" id="SSF56300">
    <property type="entry name" value="Metallo-dependent phosphatases"/>
    <property type="match status" value="1"/>
</dbReference>
<dbReference type="InterPro" id="IPR038607">
    <property type="entry name" value="PhoD-like_sf"/>
</dbReference>
<name>A0ABW1V3C1_9BACL</name>
<gene>
    <name evidence="1" type="ORF">ACFP56_11580</name>
</gene>
<organism evidence="1 2">
    <name type="scientific">Paenibacillus septentrionalis</name>
    <dbReference type="NCBI Taxonomy" id="429342"/>
    <lineage>
        <taxon>Bacteria</taxon>
        <taxon>Bacillati</taxon>
        <taxon>Bacillota</taxon>
        <taxon>Bacilli</taxon>
        <taxon>Bacillales</taxon>
        <taxon>Paenibacillaceae</taxon>
        <taxon>Paenibacillus</taxon>
    </lineage>
</organism>
<evidence type="ECO:0000313" key="2">
    <source>
        <dbReference type="Proteomes" id="UP001596233"/>
    </source>
</evidence>
<accession>A0ABW1V3C1</accession>
<keyword evidence="2" id="KW-1185">Reference proteome</keyword>
<sequence length="688" mass="79802">MNQLKIPVLLAGPIIRRVEPSQVYIWAATSEAYHIDANLYDVSSERNNITYEKINIQCELNTIQLGKKLFIQLLKITPGQGLFKTNQLIGYNLTFKKGACLFDLASLGLLTKGDENSICYGELKYPSFYISDSKAPILYGSCRKLHGEGKDTLSLGDQVVNDHYDDTLNRPGALFLLGDQIYADDVADPLVRPISTLAKHLIGHKEQLGQLESGLDHAMFQTALKQINGRGYIMKYYGKFTSSSASNHLIELGEYAIMYLLSWSPALWELIIRNRLIDSFDEALEKNDVYFVFSSEYKKKHKAEKKQRSKQYRKQQERLTSFYRSLYHVRRLLANIPVYMIFDDHDITDDWNLSYEWKENVKKAPLGKHVVSNGLTAYWAFQGWGNNPDSFNRSFITMIKRYAEALMNGKMQKAYQAWTEQMWGFKQWHFVAPTSPKAVFLDTRTQRKFDHCPKPYRVGKFFEETESVPQLICKREWEAVNRSLMKSDWKSNQPLIIVSAVPVYGMELIENFVHKYTKPLRIINVDVDTTFDFEAWKYNGRGFTAFLQQVADWNPSTCIILSGDVHYSSSVYAKVQMQNGQELNIKEFTSSPQNNMSFPGIWGHLLKMIIRMKSKPRHKEDVYRICDADGRIKQIKRKEMNQVQYVWKDQLSYQPVKNKSIVETENNIGYLKVVKQDIEHQLLTILRH</sequence>
<dbReference type="Proteomes" id="UP001596233">
    <property type="component" value="Unassembled WGS sequence"/>
</dbReference>
<dbReference type="Gene3D" id="3.60.21.70">
    <property type="entry name" value="PhoD-like phosphatase"/>
    <property type="match status" value="1"/>
</dbReference>
<dbReference type="EMBL" id="JBHSTE010000003">
    <property type="protein sequence ID" value="MFC6333267.1"/>
    <property type="molecule type" value="Genomic_DNA"/>
</dbReference>
<protein>
    <recommendedName>
        <fullName evidence="3">PhoD-like phosphatase metallophosphatase domain-containing protein</fullName>
    </recommendedName>
</protein>
<evidence type="ECO:0008006" key="3">
    <source>
        <dbReference type="Google" id="ProtNLM"/>
    </source>
</evidence>
<dbReference type="PANTHER" id="PTHR37031:SF2">
    <property type="entry name" value="PHOD-LIKE PHOSPHATASE METALLOPHOSPHATASE DOMAIN-CONTAINING PROTEIN"/>
    <property type="match status" value="1"/>
</dbReference>
<dbReference type="InterPro" id="IPR029052">
    <property type="entry name" value="Metallo-depent_PP-like"/>
</dbReference>
<reference evidence="2" key="1">
    <citation type="journal article" date="2019" name="Int. J. Syst. Evol. Microbiol.">
        <title>The Global Catalogue of Microorganisms (GCM) 10K type strain sequencing project: providing services to taxonomists for standard genome sequencing and annotation.</title>
        <authorList>
            <consortium name="The Broad Institute Genomics Platform"/>
            <consortium name="The Broad Institute Genome Sequencing Center for Infectious Disease"/>
            <person name="Wu L."/>
            <person name="Ma J."/>
        </authorList>
    </citation>
    <scope>NUCLEOTIDE SEQUENCE [LARGE SCALE GENOMIC DNA]</scope>
    <source>
        <strain evidence="2">PCU 280</strain>
    </source>
</reference>
<comment type="caution">
    <text evidence="1">The sequence shown here is derived from an EMBL/GenBank/DDBJ whole genome shotgun (WGS) entry which is preliminary data.</text>
</comment>